<evidence type="ECO:0000313" key="3">
    <source>
        <dbReference type="Proteomes" id="UP000316495"/>
    </source>
</evidence>
<reference evidence="2 3" key="1">
    <citation type="submission" date="2017-07" db="EMBL/GenBank/DDBJ databases">
        <title>Mechanisms for carbon and nitrogen cycling indicate functional differentiation within the Candidate Phyla Radiation.</title>
        <authorList>
            <person name="Danczak R.E."/>
            <person name="Johnston M.D."/>
            <person name="Kenah C."/>
            <person name="Slattery M."/>
            <person name="Wrighton K.C."/>
            <person name="Wilkins M.J."/>
        </authorList>
    </citation>
    <scope>NUCLEOTIDE SEQUENCE [LARGE SCALE GENOMIC DNA]</scope>
    <source>
        <strain evidence="2">Athens1014_28</strain>
    </source>
</reference>
<dbReference type="SUPFAM" id="SSF52540">
    <property type="entry name" value="P-loop containing nucleoside triphosphate hydrolases"/>
    <property type="match status" value="1"/>
</dbReference>
<dbReference type="InterPro" id="IPR041682">
    <property type="entry name" value="AAA_14"/>
</dbReference>
<protein>
    <submittedName>
        <fullName evidence="2">ATPase</fullName>
    </submittedName>
</protein>
<dbReference type="InterPro" id="IPR025420">
    <property type="entry name" value="DUF4143"/>
</dbReference>
<dbReference type="PANTHER" id="PTHR33295">
    <property type="entry name" value="ATPASE"/>
    <property type="match status" value="1"/>
</dbReference>
<name>A0A554LPT1_9BACT</name>
<feature type="domain" description="AAA+ ATPase" evidence="1">
    <location>
        <begin position="37"/>
        <end position="164"/>
    </location>
</feature>
<organism evidence="2 3">
    <name type="scientific">Candidatus Berkelbacteria bacterium Athens1014_28</name>
    <dbReference type="NCBI Taxonomy" id="2017145"/>
    <lineage>
        <taxon>Bacteria</taxon>
        <taxon>Candidatus Berkelbacteria</taxon>
    </lineage>
</organism>
<sequence>MEQILYRYNPWWETEFKAENIIERPRILEVLKDNLASRQVTILTGLRRVGKTTLMKQIIRHLIDQRKVDPKLIFYVSLDDYLLTGKSILEIIEEYRKIHRLNFSEKIFLFLDEVTYQKDFELQLKNIYDQQNAKVYASSSSASLLKSRKAFLTGRNMIVEVLPLDFEEYLQFKKVVIKKTDKHLLKSYFEDFMQVGGMPEYVLTGNIEYLKELVDDIIQKDIAAFYGVKDVQILKDFFLLLMERAGKVCSINKIAKILDISPDSAKRYLQMFADSYLIFLVPRFGKTNERLLSAKKIYAADLGMRVYFTGFRDKGSLLENYVYLKIKKLNPRYVYQDGNEIDFLTENKTLIEVKYNSEMPRKQEDLFNNIKAKNKILIRDIFDLDKINELEKVK</sequence>
<dbReference type="Pfam" id="PF13635">
    <property type="entry name" value="DUF4143"/>
    <property type="match status" value="1"/>
</dbReference>
<evidence type="ECO:0000313" key="2">
    <source>
        <dbReference type="EMBL" id="TSC94885.1"/>
    </source>
</evidence>
<dbReference type="SMART" id="SM00382">
    <property type="entry name" value="AAA"/>
    <property type="match status" value="1"/>
</dbReference>
<comment type="caution">
    <text evidence="2">The sequence shown here is derived from an EMBL/GenBank/DDBJ whole genome shotgun (WGS) entry which is preliminary data.</text>
</comment>
<dbReference type="InterPro" id="IPR003593">
    <property type="entry name" value="AAA+_ATPase"/>
</dbReference>
<dbReference type="InterPro" id="IPR027417">
    <property type="entry name" value="P-loop_NTPase"/>
</dbReference>
<dbReference type="Proteomes" id="UP000316495">
    <property type="component" value="Unassembled WGS sequence"/>
</dbReference>
<dbReference type="AlphaFoldDB" id="A0A554LPT1"/>
<accession>A0A554LPT1</accession>
<dbReference type="Pfam" id="PF13173">
    <property type="entry name" value="AAA_14"/>
    <property type="match status" value="1"/>
</dbReference>
<evidence type="ECO:0000259" key="1">
    <source>
        <dbReference type="SMART" id="SM00382"/>
    </source>
</evidence>
<proteinExistence type="predicted"/>
<dbReference type="PANTHER" id="PTHR33295:SF18">
    <property type="entry name" value="AAA+ ATPASE DOMAIN-CONTAINING PROTEIN"/>
    <property type="match status" value="1"/>
</dbReference>
<gene>
    <name evidence="2" type="ORF">Athens101428_91</name>
</gene>
<dbReference type="Gene3D" id="3.40.50.300">
    <property type="entry name" value="P-loop containing nucleotide triphosphate hydrolases"/>
    <property type="match status" value="1"/>
</dbReference>
<dbReference type="EMBL" id="VMGN01000004">
    <property type="protein sequence ID" value="TSC94885.1"/>
    <property type="molecule type" value="Genomic_DNA"/>
</dbReference>